<comment type="caution">
    <text evidence="1">The sequence shown here is derived from an EMBL/GenBank/DDBJ whole genome shotgun (WGS) entry which is preliminary data.</text>
</comment>
<dbReference type="EMBL" id="QJKJ01006259">
    <property type="protein sequence ID" value="RDX87332.1"/>
    <property type="molecule type" value="Genomic_DNA"/>
</dbReference>
<feature type="non-terminal residue" evidence="1">
    <location>
        <position position="1"/>
    </location>
</feature>
<evidence type="ECO:0000313" key="1">
    <source>
        <dbReference type="EMBL" id="RDX87332.1"/>
    </source>
</evidence>
<reference evidence="1" key="1">
    <citation type="submission" date="2018-05" db="EMBL/GenBank/DDBJ databases">
        <title>Draft genome of Mucuna pruriens seed.</title>
        <authorList>
            <person name="Nnadi N.E."/>
            <person name="Vos R."/>
            <person name="Hasami M.H."/>
            <person name="Devisetty U.K."/>
            <person name="Aguiy J.C."/>
        </authorList>
    </citation>
    <scope>NUCLEOTIDE SEQUENCE [LARGE SCALE GENOMIC DNA]</scope>
    <source>
        <strain evidence="1">JCA_2017</strain>
    </source>
</reference>
<proteinExistence type="predicted"/>
<dbReference type="AlphaFoldDB" id="A0A371G9U8"/>
<accession>A0A371G9U8</accession>
<sequence>VVRDTRRLHQDEGVPVFPKWSSEGLVVPATGSFQHLGRHEIHLLGEVLPGVQNYDYPEENMWNPITCRRNLARILGKIQQTVCHMSIPSDQ</sequence>
<dbReference type="Proteomes" id="UP000257109">
    <property type="component" value="Unassembled WGS sequence"/>
</dbReference>
<protein>
    <submittedName>
        <fullName evidence="1">Uncharacterized protein</fullName>
    </submittedName>
</protein>
<keyword evidence="2" id="KW-1185">Reference proteome</keyword>
<evidence type="ECO:0000313" key="2">
    <source>
        <dbReference type="Proteomes" id="UP000257109"/>
    </source>
</evidence>
<name>A0A371G9U8_MUCPR</name>
<gene>
    <name evidence="1" type="ORF">CR513_31215</name>
</gene>
<organism evidence="1 2">
    <name type="scientific">Mucuna pruriens</name>
    <name type="common">Velvet bean</name>
    <name type="synonym">Dolichos pruriens</name>
    <dbReference type="NCBI Taxonomy" id="157652"/>
    <lineage>
        <taxon>Eukaryota</taxon>
        <taxon>Viridiplantae</taxon>
        <taxon>Streptophyta</taxon>
        <taxon>Embryophyta</taxon>
        <taxon>Tracheophyta</taxon>
        <taxon>Spermatophyta</taxon>
        <taxon>Magnoliopsida</taxon>
        <taxon>eudicotyledons</taxon>
        <taxon>Gunneridae</taxon>
        <taxon>Pentapetalae</taxon>
        <taxon>rosids</taxon>
        <taxon>fabids</taxon>
        <taxon>Fabales</taxon>
        <taxon>Fabaceae</taxon>
        <taxon>Papilionoideae</taxon>
        <taxon>50 kb inversion clade</taxon>
        <taxon>NPAAA clade</taxon>
        <taxon>indigoferoid/millettioid clade</taxon>
        <taxon>Phaseoleae</taxon>
        <taxon>Mucuna</taxon>
    </lineage>
</organism>